<evidence type="ECO:0000256" key="1">
    <source>
        <dbReference type="SAM" id="MobiDB-lite"/>
    </source>
</evidence>
<evidence type="ECO:0000313" key="3">
    <source>
        <dbReference type="Proteomes" id="UP000076761"/>
    </source>
</evidence>
<gene>
    <name evidence="2" type="ORF">NEOLEDRAFT_1176478</name>
</gene>
<feature type="region of interest" description="Disordered" evidence="1">
    <location>
        <begin position="148"/>
        <end position="170"/>
    </location>
</feature>
<dbReference type="Proteomes" id="UP000076761">
    <property type="component" value="Unassembled WGS sequence"/>
</dbReference>
<keyword evidence="3" id="KW-1185">Reference proteome</keyword>
<reference evidence="2 3" key="1">
    <citation type="journal article" date="2016" name="Mol. Biol. Evol.">
        <title>Comparative Genomics of Early-Diverging Mushroom-Forming Fungi Provides Insights into the Origins of Lignocellulose Decay Capabilities.</title>
        <authorList>
            <person name="Nagy L.G."/>
            <person name="Riley R."/>
            <person name="Tritt A."/>
            <person name="Adam C."/>
            <person name="Daum C."/>
            <person name="Floudas D."/>
            <person name="Sun H."/>
            <person name="Yadav J.S."/>
            <person name="Pangilinan J."/>
            <person name="Larsson K.H."/>
            <person name="Matsuura K."/>
            <person name="Barry K."/>
            <person name="Labutti K."/>
            <person name="Kuo R."/>
            <person name="Ohm R.A."/>
            <person name="Bhattacharya S.S."/>
            <person name="Shirouzu T."/>
            <person name="Yoshinaga Y."/>
            <person name="Martin F.M."/>
            <person name="Grigoriev I.V."/>
            <person name="Hibbett D.S."/>
        </authorList>
    </citation>
    <scope>NUCLEOTIDE SEQUENCE [LARGE SCALE GENOMIC DNA]</scope>
    <source>
        <strain evidence="2 3">HHB14362 ss-1</strain>
    </source>
</reference>
<dbReference type="OrthoDB" id="10484941at2759"/>
<protein>
    <submittedName>
        <fullName evidence="2">Uncharacterized protein</fullName>
    </submittedName>
</protein>
<name>A0A165UB49_9AGAM</name>
<feature type="compositionally biased region" description="Low complexity" evidence="1">
    <location>
        <begin position="148"/>
        <end position="163"/>
    </location>
</feature>
<feature type="region of interest" description="Disordered" evidence="1">
    <location>
        <begin position="1"/>
        <end position="20"/>
    </location>
</feature>
<evidence type="ECO:0000313" key="2">
    <source>
        <dbReference type="EMBL" id="KZT27900.1"/>
    </source>
</evidence>
<dbReference type="AlphaFoldDB" id="A0A165UB49"/>
<accession>A0A165UB49</accession>
<dbReference type="InParanoid" id="A0A165UB49"/>
<organism evidence="2 3">
    <name type="scientific">Neolentinus lepideus HHB14362 ss-1</name>
    <dbReference type="NCBI Taxonomy" id="1314782"/>
    <lineage>
        <taxon>Eukaryota</taxon>
        <taxon>Fungi</taxon>
        <taxon>Dikarya</taxon>
        <taxon>Basidiomycota</taxon>
        <taxon>Agaricomycotina</taxon>
        <taxon>Agaricomycetes</taxon>
        <taxon>Gloeophyllales</taxon>
        <taxon>Gloeophyllaceae</taxon>
        <taxon>Neolentinus</taxon>
    </lineage>
</organism>
<proteinExistence type="predicted"/>
<dbReference type="EMBL" id="KV425560">
    <property type="protein sequence ID" value="KZT27900.1"/>
    <property type="molecule type" value="Genomic_DNA"/>
</dbReference>
<sequence>MAPSARFSAFKASNKGSARQSLELSVNISLPMPLIKGSGKPRQTTPSTGFRAGASMFKLRRKSRKPTSNIEDEFIMVDEKGRTGFSLPTLPSSNTREFVFVEDTPDFKLSESISQEYEFVPLDCDDDDADVVSLSTCSTMTLAQSAEAASSSSSLASNQAEGVQAEEESVEESVVYDIPIHIPANFSLNTIAEEEDSQQPPQGHANNLPSGPSHVSLCSFSSSCSSIRLPDGLLDNLVKMEMMVEAHESKKALRHNLPTIILRAPDEDKAEPITLLPPTAEGKRIELEMDLKRDTFEMIEKQIVRNTHSIPPYYENPKFLRVPGWSDKWRGASLEKERQEQPEQPVAIVFEPSATATTNNGMTRTGTLKVFVGQMKGSAQRLGRAVEIVSRD</sequence>